<gene>
    <name evidence="1" type="ORF">PIB30_069067</name>
</gene>
<evidence type="ECO:0000313" key="1">
    <source>
        <dbReference type="EMBL" id="MED6150104.1"/>
    </source>
</evidence>
<organism evidence="1 2">
    <name type="scientific">Stylosanthes scabra</name>
    <dbReference type="NCBI Taxonomy" id="79078"/>
    <lineage>
        <taxon>Eukaryota</taxon>
        <taxon>Viridiplantae</taxon>
        <taxon>Streptophyta</taxon>
        <taxon>Embryophyta</taxon>
        <taxon>Tracheophyta</taxon>
        <taxon>Spermatophyta</taxon>
        <taxon>Magnoliopsida</taxon>
        <taxon>eudicotyledons</taxon>
        <taxon>Gunneridae</taxon>
        <taxon>Pentapetalae</taxon>
        <taxon>rosids</taxon>
        <taxon>fabids</taxon>
        <taxon>Fabales</taxon>
        <taxon>Fabaceae</taxon>
        <taxon>Papilionoideae</taxon>
        <taxon>50 kb inversion clade</taxon>
        <taxon>dalbergioids sensu lato</taxon>
        <taxon>Dalbergieae</taxon>
        <taxon>Pterocarpus clade</taxon>
        <taxon>Stylosanthes</taxon>
    </lineage>
</organism>
<evidence type="ECO:0000313" key="2">
    <source>
        <dbReference type="Proteomes" id="UP001341840"/>
    </source>
</evidence>
<proteinExistence type="predicted"/>
<keyword evidence="2" id="KW-1185">Reference proteome</keyword>
<comment type="caution">
    <text evidence="1">The sequence shown here is derived from an EMBL/GenBank/DDBJ whole genome shotgun (WGS) entry which is preliminary data.</text>
</comment>
<sequence>MYSLSIPKLNQPLTLVAILVAVLLSSQLLTFAVAVLHPSPPVTFSVLVVVPLPSPPLTTSRRHHHSPTPIVIAYVATNQSVTIIGQKEEPLPGLHRYGLESAPTLAFE</sequence>
<reference evidence="1 2" key="1">
    <citation type="journal article" date="2023" name="Plants (Basel)">
        <title>Bridging the Gap: Combining Genomics and Transcriptomics Approaches to Understand Stylosanthes scabra, an Orphan Legume from the Brazilian Caatinga.</title>
        <authorList>
            <person name="Ferreira-Neto J.R.C."/>
            <person name="da Silva M.D."/>
            <person name="Binneck E."/>
            <person name="de Melo N.F."/>
            <person name="da Silva R.H."/>
            <person name="de Melo A.L.T.M."/>
            <person name="Pandolfi V."/>
            <person name="Bustamante F.O."/>
            <person name="Brasileiro-Vidal A.C."/>
            <person name="Benko-Iseppon A.M."/>
        </authorList>
    </citation>
    <scope>NUCLEOTIDE SEQUENCE [LARGE SCALE GENOMIC DNA]</scope>
    <source>
        <tissue evidence="1">Leaves</tissue>
    </source>
</reference>
<accession>A0ABU6TNL4</accession>
<name>A0ABU6TNL4_9FABA</name>
<dbReference type="EMBL" id="JASCZI010091372">
    <property type="protein sequence ID" value="MED6150104.1"/>
    <property type="molecule type" value="Genomic_DNA"/>
</dbReference>
<dbReference type="Proteomes" id="UP001341840">
    <property type="component" value="Unassembled WGS sequence"/>
</dbReference>
<protein>
    <submittedName>
        <fullName evidence="1">Uncharacterized protein</fullName>
    </submittedName>
</protein>